<accession>A0A2A7B5Z4</accession>
<evidence type="ECO:0000313" key="3">
    <source>
        <dbReference type="Proteomes" id="UP000220904"/>
    </source>
</evidence>
<dbReference type="AlphaFoldDB" id="A0A2A7B5Z4"/>
<name>A0A2A7B5Z4_9FIRM</name>
<keyword evidence="2" id="KW-0418">Kinase</keyword>
<evidence type="ECO:0000259" key="1">
    <source>
        <dbReference type="Pfam" id="PF00485"/>
    </source>
</evidence>
<dbReference type="CDD" id="cd02028">
    <property type="entry name" value="UMPK_like"/>
    <property type="match status" value="1"/>
</dbReference>
<dbReference type="PANTHER" id="PTHR10285">
    <property type="entry name" value="URIDINE KINASE"/>
    <property type="match status" value="1"/>
</dbReference>
<reference evidence="2 3" key="1">
    <citation type="journal article" date="2017" name="Front. Microbiol.">
        <title>New Insights into the Diversity of the Genus Faecalibacterium.</title>
        <authorList>
            <person name="Benevides L."/>
            <person name="Burman S."/>
            <person name="Martin R."/>
            <person name="Robert V."/>
            <person name="Thomas M."/>
            <person name="Miquel S."/>
            <person name="Chain F."/>
            <person name="Sokol H."/>
            <person name="Bermudez-Humaran L.G."/>
            <person name="Morrison M."/>
            <person name="Langella P."/>
            <person name="Azevedo V.A."/>
            <person name="Chatel J.M."/>
            <person name="Soares S."/>
        </authorList>
    </citation>
    <scope>NUCLEOTIDE SEQUENCE [LARGE SCALE GENOMIC DNA]</scope>
    <source>
        <strain evidence="2 3">AHMP21</strain>
    </source>
</reference>
<feature type="domain" description="Phosphoribulokinase/uridine kinase" evidence="1">
    <location>
        <begin position="52"/>
        <end position="164"/>
    </location>
</feature>
<dbReference type="InterPro" id="IPR006083">
    <property type="entry name" value="PRK/URK"/>
</dbReference>
<gene>
    <name evidence="2" type="ORF">CHR60_08135</name>
</gene>
<sequence>MITIWVPKRLVEIDLYNIAARSPEALAEMSERSYRERVRYAAEKVRFSGTKIVMLTGPSASGKTTSAHKLAEELIRQGTPAHVVSLDNFFRGAEFYPRMPDGTLDYENPDTMDLPLIRQCLRELSETGKTVLPIYDFTSEKRSDATEPVDLQGGVCIVEGIHALNPELTSLVPGEEVYRIYAGLREEYCIDGRRVINTQDIRLCRRTLRDAAARGRSPEKTLAMWDRVLDGETRYIKGFKTTADFLLDTSFTYEMGLIAQLLQKVRRQFVLEGHNAELWDETARRFEHVAPLPLDLLPADSMLREFYGSEAN</sequence>
<dbReference type="GO" id="GO:0016301">
    <property type="term" value="F:kinase activity"/>
    <property type="evidence" value="ECO:0007669"/>
    <property type="project" value="UniProtKB-KW"/>
</dbReference>
<dbReference type="EMBL" id="NOUV01000014">
    <property type="protein sequence ID" value="PDX86692.1"/>
    <property type="molecule type" value="Genomic_DNA"/>
</dbReference>
<organism evidence="2 3">
    <name type="scientific">Faecalibacterium prausnitzii</name>
    <dbReference type="NCBI Taxonomy" id="853"/>
    <lineage>
        <taxon>Bacteria</taxon>
        <taxon>Bacillati</taxon>
        <taxon>Bacillota</taxon>
        <taxon>Clostridia</taxon>
        <taxon>Eubacteriales</taxon>
        <taxon>Oscillospiraceae</taxon>
        <taxon>Faecalibacterium</taxon>
    </lineage>
</organism>
<dbReference type="SUPFAM" id="SSF52540">
    <property type="entry name" value="P-loop containing nucleoside triphosphate hydrolases"/>
    <property type="match status" value="1"/>
</dbReference>
<proteinExistence type="predicted"/>
<dbReference type="Gene3D" id="3.40.50.300">
    <property type="entry name" value="P-loop containing nucleotide triphosphate hydrolases"/>
    <property type="match status" value="1"/>
</dbReference>
<dbReference type="InterPro" id="IPR027417">
    <property type="entry name" value="P-loop_NTPase"/>
</dbReference>
<dbReference type="Pfam" id="PF00485">
    <property type="entry name" value="PRK"/>
    <property type="match status" value="1"/>
</dbReference>
<comment type="caution">
    <text evidence="2">The sequence shown here is derived from an EMBL/GenBank/DDBJ whole genome shotgun (WGS) entry which is preliminary data.</text>
</comment>
<dbReference type="Proteomes" id="UP000220904">
    <property type="component" value="Unassembled WGS sequence"/>
</dbReference>
<keyword evidence="2" id="KW-0808">Transferase</keyword>
<dbReference type="OrthoDB" id="9764644at2"/>
<dbReference type="RefSeq" id="WP_097792552.1">
    <property type="nucleotide sequence ID" value="NZ_CP065377.1"/>
</dbReference>
<protein>
    <submittedName>
        <fullName evidence="2">Nucleoside kinase</fullName>
    </submittedName>
</protein>
<dbReference type="GO" id="GO:0005524">
    <property type="term" value="F:ATP binding"/>
    <property type="evidence" value="ECO:0007669"/>
    <property type="project" value="InterPro"/>
</dbReference>
<evidence type="ECO:0000313" key="2">
    <source>
        <dbReference type="EMBL" id="PDX86692.1"/>
    </source>
</evidence>